<dbReference type="Proteomes" id="UP000001634">
    <property type="component" value="Plasmid cp32-quad"/>
</dbReference>
<geneLocation type="plasmid" evidence="1 2">
    <name>cp32-quad</name>
</geneLocation>
<dbReference type="HOGENOM" id="CLU_192745_0_0_12"/>
<dbReference type="EMBL" id="CP002754">
    <property type="protein sequence ID" value="AEL19384.1"/>
    <property type="molecule type" value="Genomic_DNA"/>
</dbReference>
<proteinExistence type="predicted"/>
<keyword evidence="2" id="KW-1185">Reference proteome</keyword>
<dbReference type="KEGG" id="bbs:BbiDN127_NXAF0101"/>
<evidence type="ECO:0000313" key="1">
    <source>
        <dbReference type="EMBL" id="AEL19384.1"/>
    </source>
</evidence>
<keyword evidence="1" id="KW-0614">Plasmid</keyword>
<dbReference type="AlphaFoldDB" id="G0ANV8"/>
<sequence length="57" mass="6677">MGSTIDCWFINNAGDFELLEIKNSDSNYMSSAIAEYNKNRNFLSSKYFFKYYVQAQV</sequence>
<evidence type="ECO:0008006" key="3">
    <source>
        <dbReference type="Google" id="ProtNLM"/>
    </source>
</evidence>
<reference key="1">
    <citation type="submission" date="2011-06" db="EMBL/GenBank/DDBJ databases">
        <authorList>
            <person name="Mongodin E.F."/>
            <person name="Casjens S.R."/>
            <person name="Fraser-Liggett C.M."/>
            <person name="Qiu W.-G."/>
            <person name="Dunn J.J."/>
            <person name="Luft B.J."/>
            <person name="Schutzer S.E."/>
        </authorList>
    </citation>
    <scope>NUCLEOTIDE SEQUENCE</scope>
    <source>
        <strain>DN127</strain>
    </source>
</reference>
<accession>G0ANV8</accession>
<protein>
    <recommendedName>
        <fullName evidence="3">YqaJ viral recombinase domain-containing protein</fullName>
    </recommendedName>
</protein>
<organism evidence="1 2">
    <name type="scientific">Borrelia bissettiae (strain DSM 17990 / CIP 109136 / DN127)</name>
    <name type="common">Borreliella bissettiae</name>
    <dbReference type="NCBI Taxonomy" id="521010"/>
    <lineage>
        <taxon>Bacteria</taxon>
        <taxon>Pseudomonadati</taxon>
        <taxon>Spirochaetota</taxon>
        <taxon>Spirochaetia</taxon>
        <taxon>Spirochaetales</taxon>
        <taxon>Borreliaceae</taxon>
        <taxon>Borreliella</taxon>
    </lineage>
</organism>
<name>G0ANV8_BORBD</name>
<evidence type="ECO:0000313" key="2">
    <source>
        <dbReference type="Proteomes" id="UP000001634"/>
    </source>
</evidence>
<reference evidence="1 2" key="2">
    <citation type="journal article" date="2012" name="J. Bacteriol.">
        <title>Whole-Genome Sequences of Borrelia bissettii, Borrelia valaisiana, and Borrelia spielmanii.</title>
        <authorList>
            <person name="Schutzer S.E."/>
            <person name="Fraser-Liggett C.M."/>
            <person name="Qiu W.G."/>
            <person name="Kraiczy P."/>
            <person name="Mongodin E.F."/>
            <person name="Dunn J.J."/>
            <person name="Luft B.J."/>
            <person name="Casjens S.R."/>
        </authorList>
    </citation>
    <scope>NUCLEOTIDE SEQUENCE [LARGE SCALE GENOMIC DNA]</scope>
    <source>
        <strain evidence="1 2">DN127</strain>
    </source>
</reference>
<gene>
    <name evidence="1" type="ordered locus">BbiDN127_NXAF0101</name>
</gene>